<keyword evidence="2 5" id="KW-0378">Hydrolase</keyword>
<evidence type="ECO:0000313" key="5">
    <source>
        <dbReference type="EMBL" id="MFC5344712.1"/>
    </source>
</evidence>
<comment type="cofactor">
    <cofactor evidence="1">
        <name>Mg(2+)</name>
        <dbReference type="ChEBI" id="CHEBI:18420"/>
    </cofactor>
</comment>
<evidence type="ECO:0000313" key="6">
    <source>
        <dbReference type="Proteomes" id="UP001596152"/>
    </source>
</evidence>
<accession>A0ABW0FSP4</accession>
<dbReference type="InterPro" id="IPR036412">
    <property type="entry name" value="HAD-like_sf"/>
</dbReference>
<evidence type="ECO:0000256" key="4">
    <source>
        <dbReference type="SAM" id="MobiDB-lite"/>
    </source>
</evidence>
<dbReference type="Gene3D" id="1.20.120.1600">
    <property type="match status" value="1"/>
</dbReference>
<dbReference type="PANTHER" id="PTHR46470">
    <property type="entry name" value="N-ACYLNEURAMINATE-9-PHOSPHATASE"/>
    <property type="match status" value="1"/>
</dbReference>
<keyword evidence="6" id="KW-1185">Reference proteome</keyword>
<name>A0ABW0FSP4_9CAUL</name>
<dbReference type="EMBL" id="JBHSLF010000024">
    <property type="protein sequence ID" value="MFC5344712.1"/>
    <property type="molecule type" value="Genomic_DNA"/>
</dbReference>
<dbReference type="EC" id="3.1.3.-" evidence="5"/>
<evidence type="ECO:0000256" key="2">
    <source>
        <dbReference type="ARBA" id="ARBA00022801"/>
    </source>
</evidence>
<dbReference type="Proteomes" id="UP001596152">
    <property type="component" value="Unassembled WGS sequence"/>
</dbReference>
<comment type="caution">
    <text evidence="5">The sequence shown here is derived from an EMBL/GenBank/DDBJ whole genome shotgun (WGS) entry which is preliminary data.</text>
</comment>
<gene>
    <name evidence="5" type="ORF">ACFPIE_12375</name>
</gene>
<evidence type="ECO:0000256" key="1">
    <source>
        <dbReference type="ARBA" id="ARBA00001946"/>
    </source>
</evidence>
<dbReference type="Pfam" id="PF00702">
    <property type="entry name" value="Hydrolase"/>
    <property type="match status" value="1"/>
</dbReference>
<organism evidence="5 6">
    <name type="scientific">Brevundimonas staleyi</name>
    <dbReference type="NCBI Taxonomy" id="74326"/>
    <lineage>
        <taxon>Bacteria</taxon>
        <taxon>Pseudomonadati</taxon>
        <taxon>Pseudomonadota</taxon>
        <taxon>Alphaproteobacteria</taxon>
        <taxon>Caulobacterales</taxon>
        <taxon>Caulobacteraceae</taxon>
        <taxon>Brevundimonas</taxon>
    </lineage>
</organism>
<sequence length="273" mass="29233">MTATRRTRAVAIDLDDTLISAYRRPDLAWRRVCQLYQTELGDLAPDHAARALTEAGRAFWSDPESHAIGRGAPRQARRIIAAKAFEALRRDGCATPSPEIAERLADAFSLHRDRQMRLEPGADAVLVHLRDAGYRLALLTNGAGPLQRAKIERFGLASHFHHIQIEGEVGVGKPDPAAFRRMFAALAVEPAEVCVVGDSLVWDIRPAMALGCFTILYDPEAGEAVGRGSGDAHVVVRTLASLATHLPGAARPPGASDRAGLRPPGADNAHGGG</sequence>
<dbReference type="NCBIfam" id="TIGR01549">
    <property type="entry name" value="HAD-SF-IA-v1"/>
    <property type="match status" value="1"/>
</dbReference>
<dbReference type="GO" id="GO:0016787">
    <property type="term" value="F:hydrolase activity"/>
    <property type="evidence" value="ECO:0007669"/>
    <property type="project" value="UniProtKB-KW"/>
</dbReference>
<dbReference type="SFLD" id="SFLDG01129">
    <property type="entry name" value="C1.5:_HAD__Beta-PGM__Phosphata"/>
    <property type="match status" value="1"/>
</dbReference>
<dbReference type="NCBIfam" id="TIGR01509">
    <property type="entry name" value="HAD-SF-IA-v3"/>
    <property type="match status" value="1"/>
</dbReference>
<dbReference type="InterPro" id="IPR051400">
    <property type="entry name" value="HAD-like_hydrolase"/>
</dbReference>
<dbReference type="SFLD" id="SFLDS00003">
    <property type="entry name" value="Haloacid_Dehalogenase"/>
    <property type="match status" value="1"/>
</dbReference>
<dbReference type="Gene3D" id="3.40.50.1000">
    <property type="entry name" value="HAD superfamily/HAD-like"/>
    <property type="match status" value="1"/>
</dbReference>
<protein>
    <submittedName>
        <fullName evidence="5">HAD family hydrolase</fullName>
        <ecNumber evidence="5">3.1.3.-</ecNumber>
    </submittedName>
</protein>
<dbReference type="SUPFAM" id="SSF56784">
    <property type="entry name" value="HAD-like"/>
    <property type="match status" value="1"/>
</dbReference>
<proteinExistence type="predicted"/>
<keyword evidence="3" id="KW-0460">Magnesium</keyword>
<reference evidence="6" key="1">
    <citation type="journal article" date="2019" name="Int. J. Syst. Evol. Microbiol.">
        <title>The Global Catalogue of Microorganisms (GCM) 10K type strain sequencing project: providing services to taxonomists for standard genome sequencing and annotation.</title>
        <authorList>
            <consortium name="The Broad Institute Genomics Platform"/>
            <consortium name="The Broad Institute Genome Sequencing Center for Infectious Disease"/>
            <person name="Wu L."/>
            <person name="Ma J."/>
        </authorList>
    </citation>
    <scope>NUCLEOTIDE SEQUENCE [LARGE SCALE GENOMIC DNA]</scope>
    <source>
        <strain evidence="6">JCM 12125</strain>
    </source>
</reference>
<dbReference type="InterPro" id="IPR006439">
    <property type="entry name" value="HAD-SF_hydro_IA"/>
</dbReference>
<evidence type="ECO:0000256" key="3">
    <source>
        <dbReference type="ARBA" id="ARBA00022842"/>
    </source>
</evidence>
<dbReference type="RefSeq" id="WP_316629564.1">
    <property type="nucleotide sequence ID" value="NZ_JBHSLF010000024.1"/>
</dbReference>
<feature type="region of interest" description="Disordered" evidence="4">
    <location>
        <begin position="246"/>
        <end position="273"/>
    </location>
</feature>
<dbReference type="PANTHER" id="PTHR46470:SF4">
    <property type="entry name" value="5-AMINO-6-(5-PHOSPHO-D-RIBITYLAMINO)URACIL PHOSPHATASE YIGB"/>
    <property type="match status" value="1"/>
</dbReference>
<dbReference type="InterPro" id="IPR023214">
    <property type="entry name" value="HAD_sf"/>
</dbReference>